<dbReference type="AlphaFoldDB" id="A0AAX0U182"/>
<evidence type="ECO:0000256" key="1">
    <source>
        <dbReference type="SAM" id="MobiDB-lite"/>
    </source>
</evidence>
<proteinExistence type="predicted"/>
<dbReference type="EMBL" id="PHRB01000049">
    <property type="protein sequence ID" value="PJO62295.1"/>
    <property type="molecule type" value="Genomic_DNA"/>
</dbReference>
<gene>
    <name evidence="2" type="ORF">CWD88_31930</name>
</gene>
<reference evidence="2 3" key="1">
    <citation type="submission" date="2017-11" db="EMBL/GenBank/DDBJ databases">
        <title>Molecular characterization of Burkholderia pseudomallei and closely related isolates from Vietnam.</title>
        <authorList>
            <person name="Ustinov D.V."/>
            <person name="Antonov A.S."/>
            <person name="Avdusheva E.F."/>
            <person name="Shpak I.M."/>
            <person name="Zakharova I.B."/>
            <person name="Thi L.A."/>
            <person name="Teteryatnikova N."/>
            <person name="Lopasteyskaya Y.A."/>
            <person name="Kuzyutina J.A."/>
            <person name="Ngo T.N."/>
            <person name="Victorov D.V."/>
        </authorList>
    </citation>
    <scope>NUCLEOTIDE SEQUENCE [LARGE SCALE GENOMIC DNA]</scope>
    <source>
        <strain evidence="2 3">V1512</strain>
    </source>
</reference>
<feature type="compositionally biased region" description="Low complexity" evidence="1">
    <location>
        <begin position="28"/>
        <end position="39"/>
    </location>
</feature>
<organism evidence="2 3">
    <name type="scientific">Burkholderia pseudomallei</name>
    <name type="common">Pseudomonas pseudomallei</name>
    <dbReference type="NCBI Taxonomy" id="28450"/>
    <lineage>
        <taxon>Bacteria</taxon>
        <taxon>Pseudomonadati</taxon>
        <taxon>Pseudomonadota</taxon>
        <taxon>Betaproteobacteria</taxon>
        <taxon>Burkholderiales</taxon>
        <taxon>Burkholderiaceae</taxon>
        <taxon>Burkholderia</taxon>
        <taxon>pseudomallei group</taxon>
    </lineage>
</organism>
<dbReference type="Proteomes" id="UP000231878">
    <property type="component" value="Unassembled WGS sequence"/>
</dbReference>
<feature type="region of interest" description="Disordered" evidence="1">
    <location>
        <begin position="60"/>
        <end position="81"/>
    </location>
</feature>
<sequence>MGAACADPRPAVVARAPPFRRRAGRRGGAQAVRAASSGSDSDDVSDCARVRSMVTLVGVGVGRGTTNGEAASGRMNDRVSR</sequence>
<name>A0AAX0U182_BURPE</name>
<feature type="region of interest" description="Disordered" evidence="1">
    <location>
        <begin position="16"/>
        <end position="46"/>
    </location>
</feature>
<evidence type="ECO:0000313" key="3">
    <source>
        <dbReference type="Proteomes" id="UP000231878"/>
    </source>
</evidence>
<comment type="caution">
    <text evidence="2">The sequence shown here is derived from an EMBL/GenBank/DDBJ whole genome shotgun (WGS) entry which is preliminary data.</text>
</comment>
<protein>
    <submittedName>
        <fullName evidence="2">Uncharacterized protein</fullName>
    </submittedName>
</protein>
<accession>A0AAX0U182</accession>
<evidence type="ECO:0000313" key="2">
    <source>
        <dbReference type="EMBL" id="PJO62295.1"/>
    </source>
</evidence>